<comment type="caution">
    <text evidence="2">The sequence shown here is derived from an EMBL/GenBank/DDBJ whole genome shotgun (WGS) entry which is preliminary data.</text>
</comment>
<keyword evidence="3" id="KW-1185">Reference proteome</keyword>
<dbReference type="OrthoDB" id="63533at2759"/>
<feature type="compositionally biased region" description="Acidic residues" evidence="1">
    <location>
        <begin position="32"/>
        <end position="45"/>
    </location>
</feature>
<proteinExistence type="predicted"/>
<feature type="non-terminal residue" evidence="2">
    <location>
        <position position="1"/>
    </location>
</feature>
<sequence>TSAKTTVNVKEIFRAIAERLPKEGPSNTSVTMEDEFDEPEPGCGC</sequence>
<organism evidence="2 3">
    <name type="scientific">Kipferlia bialata</name>
    <dbReference type="NCBI Taxonomy" id="797122"/>
    <lineage>
        <taxon>Eukaryota</taxon>
        <taxon>Metamonada</taxon>
        <taxon>Carpediemonas-like organisms</taxon>
        <taxon>Kipferlia</taxon>
    </lineage>
</organism>
<reference evidence="2 3" key="1">
    <citation type="journal article" date="2018" name="PLoS ONE">
        <title>The draft genome of Kipferlia bialata reveals reductive genome evolution in fornicate parasites.</title>
        <authorList>
            <person name="Tanifuji G."/>
            <person name="Takabayashi S."/>
            <person name="Kume K."/>
            <person name="Takagi M."/>
            <person name="Nakayama T."/>
            <person name="Kamikawa R."/>
            <person name="Inagaki Y."/>
            <person name="Hashimoto T."/>
        </authorList>
    </citation>
    <scope>NUCLEOTIDE SEQUENCE [LARGE SCALE GENOMIC DNA]</scope>
    <source>
        <strain evidence="2">NY0173</strain>
    </source>
</reference>
<gene>
    <name evidence="2" type="ORF">KIPB_015080</name>
</gene>
<dbReference type="Proteomes" id="UP000265618">
    <property type="component" value="Unassembled WGS sequence"/>
</dbReference>
<evidence type="ECO:0000256" key="1">
    <source>
        <dbReference type="SAM" id="MobiDB-lite"/>
    </source>
</evidence>
<protein>
    <submittedName>
        <fullName evidence="2">Uncharacterized protein</fullName>
    </submittedName>
</protein>
<evidence type="ECO:0000313" key="3">
    <source>
        <dbReference type="Proteomes" id="UP000265618"/>
    </source>
</evidence>
<name>A0A9K3GQG0_9EUKA</name>
<accession>A0A9K3GQG0</accession>
<dbReference type="AlphaFoldDB" id="A0A9K3GQG0"/>
<evidence type="ECO:0000313" key="2">
    <source>
        <dbReference type="EMBL" id="GIQ91707.1"/>
    </source>
</evidence>
<dbReference type="EMBL" id="BDIP01008192">
    <property type="protein sequence ID" value="GIQ91707.1"/>
    <property type="molecule type" value="Genomic_DNA"/>
</dbReference>
<feature type="region of interest" description="Disordered" evidence="1">
    <location>
        <begin position="20"/>
        <end position="45"/>
    </location>
</feature>